<feature type="domain" description="EF-hand" evidence="4">
    <location>
        <begin position="1179"/>
        <end position="1194"/>
    </location>
</feature>
<dbReference type="GO" id="GO:0004531">
    <property type="term" value="F:deoxyribonuclease II activity"/>
    <property type="evidence" value="ECO:0007669"/>
    <property type="project" value="InterPro"/>
</dbReference>
<protein>
    <submittedName>
        <fullName evidence="5">Deoxyribonuclease</fullName>
    </submittedName>
</protein>
<dbReference type="Pfam" id="PF13202">
    <property type="entry name" value="EF-hand_5"/>
    <property type="match status" value="2"/>
</dbReference>
<evidence type="ECO:0000256" key="1">
    <source>
        <dbReference type="ARBA" id="ARBA00007527"/>
    </source>
</evidence>
<dbReference type="InterPro" id="IPR018247">
    <property type="entry name" value="EF_Hand_1_Ca_BS"/>
</dbReference>
<keyword evidence="6" id="KW-1185">Reference proteome</keyword>
<dbReference type="Gene3D" id="1.10.238.10">
    <property type="entry name" value="EF-hand"/>
    <property type="match status" value="1"/>
</dbReference>
<feature type="region of interest" description="Disordered" evidence="3">
    <location>
        <begin position="1084"/>
        <end position="1118"/>
    </location>
</feature>
<accession>A0A2P6TW80</accession>
<reference evidence="5 6" key="1">
    <citation type="journal article" date="2018" name="Plant J.">
        <title>Genome sequences of Chlorella sorokiniana UTEX 1602 and Micractinium conductrix SAG 241.80: implications to maltose excretion by a green alga.</title>
        <authorList>
            <person name="Arriola M.B."/>
            <person name="Velmurugan N."/>
            <person name="Zhang Y."/>
            <person name="Plunkett M.H."/>
            <person name="Hondzo H."/>
            <person name="Barney B.M."/>
        </authorList>
    </citation>
    <scope>NUCLEOTIDE SEQUENCE [LARGE SCALE GENOMIC DNA]</scope>
    <source>
        <strain evidence="6">UTEX 1602</strain>
    </source>
</reference>
<dbReference type="SUPFAM" id="SSF53335">
    <property type="entry name" value="S-adenosyl-L-methionine-dependent methyltransferases"/>
    <property type="match status" value="1"/>
</dbReference>
<proteinExistence type="inferred from homology"/>
<dbReference type="InterPro" id="IPR004947">
    <property type="entry name" value="DNase_II"/>
</dbReference>
<feature type="domain" description="EF-hand" evidence="4">
    <location>
        <begin position="1218"/>
        <end position="1238"/>
    </location>
</feature>
<dbReference type="InterPro" id="IPR002048">
    <property type="entry name" value="EF_hand_dom"/>
</dbReference>
<dbReference type="GO" id="GO:0005509">
    <property type="term" value="F:calcium ion binding"/>
    <property type="evidence" value="ECO:0007669"/>
    <property type="project" value="InterPro"/>
</dbReference>
<comment type="similarity">
    <text evidence="1">Belongs to the DNase II family.</text>
</comment>
<evidence type="ECO:0000256" key="2">
    <source>
        <dbReference type="ARBA" id="ARBA00022801"/>
    </source>
</evidence>
<dbReference type="InterPro" id="IPR029063">
    <property type="entry name" value="SAM-dependent_MTases_sf"/>
</dbReference>
<organism evidence="5 6">
    <name type="scientific">Chlorella sorokiniana</name>
    <name type="common">Freshwater green alga</name>
    <dbReference type="NCBI Taxonomy" id="3076"/>
    <lineage>
        <taxon>Eukaryota</taxon>
        <taxon>Viridiplantae</taxon>
        <taxon>Chlorophyta</taxon>
        <taxon>core chlorophytes</taxon>
        <taxon>Trebouxiophyceae</taxon>
        <taxon>Chlorellales</taxon>
        <taxon>Chlorellaceae</taxon>
        <taxon>Chlorella clade</taxon>
        <taxon>Chlorella</taxon>
    </lineage>
</organism>
<feature type="compositionally biased region" description="Basic and acidic residues" evidence="3">
    <location>
        <begin position="1102"/>
        <end position="1112"/>
    </location>
</feature>
<sequence length="1299" mass="137647">MLITTVRLAAASIPSHRAITEGQAILLHAPATPGLLGVLSDYLRVGMGTRVLLTSVMGVLLHQPPTVVLLQQAAIMWLSRANYCSCAIFHHPVSKARIGFIWDALELTSLWVQPWGLAHIGQRQHPLLQCTAVLTFHTLLLRPAQPLLNHKLDRRLEMAAAMLGVLAQSTVWAASASSLTPAQHGSQAALCTIYATALLVAATLPQVTWLRYRLLLITTFRVLHSVIPSNRSITEGHALFLHAAASPGVLGALRDFVRVGFGTRMLLTSIVGLMIDQPLTVLLAQQVAVLLLVRADYCSCSLFRDPISRGRIAAVWDMLELASMFVQPLGHTTAGRRPDPHLQCVAVLTFNKLRVLLNQGWTGWVCYNDETPAGSDASGTKFAHAKGILAWRKDRIGWLIHSVPAWPESMSNGALTPLVASGQRCGQSFLFLSLPRAGDMLRRVCDQIRLIDACCYTGRVRPDEEADVPFREDKWGEHLTRPYKLQAPSLVPLGASGVWHLAKDAAWGKMWVDGRPTDLDFYEDGLARTQPFEGFWHVQSWLNGNCPPFGRTQHCDNILQIRLPDGRPYETAKDHAKWAVHRDKPLVLVGDLNRTQTQAKRGGGGVIIEDEGLWRALTSVVHQVGADHPPPPLPPPLSSYDEFHSTGLSGGVGRAVAAAPTGCQFQQLFHDAPRHAPLVTDTPDYPPGVWQLLRTHVPPARPGSPPPTCLVAAADCGKADQLAAATSFAAWPLLLGHSGEAGRLSSSANGRCCLEQAAAAAATAGAAAGAQLAPACAAAQAAAAAMPPARPLPGADAFCFASSLHLVDTHAALQAAHRHLRHNGLLLVLFTDRNLSSQFVLELEELLEGAVPAYCKYDAQHDPQEWVARLQSGGLFKLVDFAAFPHTLALPARRLMDSLASQSALHAALGSSRRRAFHAELQRLADAHFATQQAQQAQQLAAVGGDSEAVQVAPSLDTVQGRQWVELPLLTKAYLLAKLSSAPDAAAANMSRTLALLGALLVACTLPLARADCCFASAVTSSYVPACNDCTTPEGLLSTCGVASCNIFGCGCSGGCRTGCQMGTTDGQPTLICATPDAPDGTCADASAAPAPAPAAEGTDGSDGRRRLRQSEDGTETDALAIDDSAASEDFAASEAGTELLEVTAEGSNDTASNTTAAALPPCRPPTSATAPADIFFYFLCLDTDTDGFITFEEACTNGLPGCADALDGGDNSTLAGLRTQFLALDANADGQLSPAEFDAELDGYLPYGNSTEVAPSPATEVVPSPLPVTPATTSAGSRSRLFATGAAVVTALLALINA</sequence>
<dbReference type="OrthoDB" id="514146at2759"/>
<name>A0A2P6TW80_CHLSO</name>
<keyword evidence="2" id="KW-0378">Hydrolase</keyword>
<dbReference type="PROSITE" id="PS00018">
    <property type="entry name" value="EF_HAND_1"/>
    <property type="match status" value="1"/>
</dbReference>
<evidence type="ECO:0000313" key="5">
    <source>
        <dbReference type="EMBL" id="PRW58317.1"/>
    </source>
</evidence>
<dbReference type="Proteomes" id="UP000239899">
    <property type="component" value="Unassembled WGS sequence"/>
</dbReference>
<dbReference type="Gene3D" id="3.40.50.150">
    <property type="entry name" value="Vaccinia Virus protein VP39"/>
    <property type="match status" value="1"/>
</dbReference>
<dbReference type="Pfam" id="PF03265">
    <property type="entry name" value="DNase_II"/>
    <property type="match status" value="1"/>
</dbReference>
<evidence type="ECO:0000313" key="6">
    <source>
        <dbReference type="Proteomes" id="UP000239899"/>
    </source>
</evidence>
<feature type="compositionally biased region" description="Low complexity" evidence="3">
    <location>
        <begin position="1084"/>
        <end position="1096"/>
    </location>
</feature>
<evidence type="ECO:0000259" key="4">
    <source>
        <dbReference type="Pfam" id="PF13202"/>
    </source>
</evidence>
<comment type="caution">
    <text evidence="5">The sequence shown here is derived from an EMBL/GenBank/DDBJ whole genome shotgun (WGS) entry which is preliminary data.</text>
</comment>
<dbReference type="EMBL" id="LHPG02000005">
    <property type="protein sequence ID" value="PRW58317.1"/>
    <property type="molecule type" value="Genomic_DNA"/>
</dbReference>
<dbReference type="PANTHER" id="PTHR10858:SF23">
    <property type="entry name" value="DEOXYRIBONUCLEASE II"/>
    <property type="match status" value="1"/>
</dbReference>
<evidence type="ECO:0000256" key="3">
    <source>
        <dbReference type="SAM" id="MobiDB-lite"/>
    </source>
</evidence>
<dbReference type="PANTHER" id="PTHR10858">
    <property type="entry name" value="DEOXYRIBONUCLEASE II"/>
    <property type="match status" value="1"/>
</dbReference>
<gene>
    <name evidence="5" type="ORF">C2E21_2988</name>
</gene>